<feature type="transmembrane region" description="Helical" evidence="12">
    <location>
        <begin position="100"/>
        <end position="119"/>
    </location>
</feature>
<evidence type="ECO:0000256" key="5">
    <source>
        <dbReference type="ARBA" id="ARBA00022679"/>
    </source>
</evidence>
<keyword evidence="6 12" id="KW-0812">Transmembrane</keyword>
<comment type="catalytic activity">
    <reaction evidence="11">
        <text>an alpha-D-Man-(1-&gt;2)-alpha-D-Man-(1-&gt;2)-alpha-D-Man-(1-&gt;3)-[alpha-D-Man-(1-&gt;2)-alpha-D-Man-(1-&gt;3)-alpha-D-Man-(1-&gt;6)]-beta-D-Man-(1-&gt;4)-beta-D-GlcNAc-(1-&gt;4)-alpha-D-GlcNAc-diphospho-di-trans,poly-cis-dolichol + a di-trans,poly-cis-dolichyl beta-D-mannosyl phosphate = an alpha-D-Man-(1-&gt;2)-alpha-D-Man-(1-&gt;2)-alpha-D-Man-(1-&gt;3)-[alpha-D-Man-(1-&gt;2)-alpha-D-Man-(1-&gt;3)-[alpha-D-Man-(1-&gt;6)]-alpha-D-Man-(1-&gt;6)]-beta-D-Man-(1-&gt;4)-beta-D-GlcNAc-(1-&gt;4)-alpha-D-GlcNAc-diphospho-di-trans,poly-cis-dolichol + a di-trans,poly-cis-dolichyl phosphate + H(+)</text>
        <dbReference type="Rhea" id="RHEA:29535"/>
        <dbReference type="Rhea" id="RHEA-COMP:19498"/>
        <dbReference type="Rhea" id="RHEA-COMP:19501"/>
        <dbReference type="Rhea" id="RHEA-COMP:19518"/>
        <dbReference type="Rhea" id="RHEA-COMP:19519"/>
        <dbReference type="ChEBI" id="CHEBI:15378"/>
        <dbReference type="ChEBI" id="CHEBI:57683"/>
        <dbReference type="ChEBI" id="CHEBI:58211"/>
        <dbReference type="ChEBI" id="CHEBI:132517"/>
        <dbReference type="ChEBI" id="CHEBI:132519"/>
        <dbReference type="EC" id="2.4.1.260"/>
    </reaction>
    <physiologicalReaction direction="left-to-right" evidence="11">
        <dbReference type="Rhea" id="RHEA:29536"/>
    </physiologicalReaction>
</comment>
<feature type="transmembrane region" description="Helical" evidence="12">
    <location>
        <begin position="5"/>
        <end position="24"/>
    </location>
</feature>
<dbReference type="EMBL" id="LT635761">
    <property type="protein sequence ID" value="SGZ57344.1"/>
    <property type="molecule type" value="Genomic_DNA"/>
</dbReference>
<sequence>MRAVLVLDLSLIAIVGFYLLLAPYTKVEESFNMQAIHDMLNYGVFPSSVLQNYDHISFPGVVPRSFIGSAAIASIVKAIDFIYTKVAGSSLLEDTELGQLNVQIIARAVLGAANIFGLVAMRRSVDKIVFAERKSKVKGAIGFAFTLLLLSQFHLNFYSTRTLPNFVALPLVTYGLSKIIRGDMSGLTWLAFTGTVFRLEIGVFAASIAVVSSFGFGQSNIVANLFLLVAGSLVGLVVTTSIDSYFWGHLVVPEFESFRFNIVHGQSVHWGVEPYSAYFSKYIVNFFRPPHVLVLAAVGLLNDPAHDGTPMTFTKDNKIVISHPARHSLRILFFASIIFVAIMSFQPHKEWRFIVYIIPVFTLVAANGLTNLFWRRSRLIGHKFLLLLFFGSFVLSFVFSAFMSYISSFNYPGGDAIGFLNTYLDENPPKHHVVVHMDVPSCMTGVTKFTELHNPLIEFDKTENEEDLSRKWNNFTYLITLVDMSKPQASDYVVYDPNHWEHLALVPAYGGVNAVTFLLTAYNIYNDPNLRYNFILAVWNDLKQGQFNTLESLLRRAIVLRDFMFVYKRTAQDSMPAIILLKDETNIEVEEFVADTEEPFLGSIEPDTIKEELNDQIDDLEVIVEQEIVEKSFPTLEQ</sequence>
<evidence type="ECO:0000256" key="7">
    <source>
        <dbReference type="ARBA" id="ARBA00022824"/>
    </source>
</evidence>
<comment type="function">
    <text evidence="10">Mannosyltransferase that operates in the biosynthetic pathway of dolichol-linked oligosaccharides, the glycan precursors employed in protein asparagine (N)-glycosylation. The assembly of dolichol-linked oligosaccharides begins on the cytosolic side of the endoplasmic reticulum membrane and finishes in its lumen. The sequential addition of sugars to dolichol pyrophosphate produces dolichol-linked oligosaccharides containing fourteen sugars, including two GlcNAcs, nine mannoses and three glucoses. Once assembled, the oligosaccharide is transferred from the lipid to nascent proteins by oligosaccharyltransferases. In the lumen of the endoplasmic reticulum, adds the eighth mannose residue in an alpha-1,6 linkage onto Man(7)GlcNAc(2)-PP-dolichol to produce Man(8)GlcNAc(2)-PP-dolichol.</text>
</comment>
<evidence type="ECO:0000256" key="11">
    <source>
        <dbReference type="ARBA" id="ARBA00048899"/>
    </source>
</evidence>
<feature type="transmembrane region" description="Helical" evidence="12">
    <location>
        <begin position="187"/>
        <end position="215"/>
    </location>
</feature>
<dbReference type="PANTHER" id="PTHR22760:SF1">
    <property type="entry name" value="DOL-P-MAN:MAN(7)GLCNAC(2)-PP-DOL ALPHA-1,6-MANNOSYLTRANSFERASE"/>
    <property type="match status" value="1"/>
</dbReference>
<comment type="pathway">
    <text evidence="2">Protein modification; protein glycosylation.</text>
</comment>
<reference evidence="13 14" key="1">
    <citation type="submission" date="2016-10" db="EMBL/GenBank/DDBJ databases">
        <authorList>
            <person name="de Groot N.N."/>
        </authorList>
    </citation>
    <scope>NUCLEOTIDE SEQUENCE [LARGE SCALE GENOMIC DNA]</scope>
    <source>
        <strain evidence="13 14">CBS 141442</strain>
    </source>
</reference>
<proteinExistence type="inferred from homology"/>
<dbReference type="UniPathway" id="UPA00378"/>
<dbReference type="OrthoDB" id="19039at2759"/>
<feature type="transmembrane region" description="Helical" evidence="12">
    <location>
        <begin position="353"/>
        <end position="374"/>
    </location>
</feature>
<dbReference type="GO" id="GO:0005789">
    <property type="term" value="C:endoplasmic reticulum membrane"/>
    <property type="evidence" value="ECO:0007669"/>
    <property type="project" value="UniProtKB-SubCell"/>
</dbReference>
<keyword evidence="7 12" id="KW-0256">Endoplasmic reticulum</keyword>
<keyword evidence="14" id="KW-1185">Reference proteome</keyword>
<evidence type="ECO:0000256" key="2">
    <source>
        <dbReference type="ARBA" id="ARBA00004922"/>
    </source>
</evidence>
<dbReference type="GO" id="GO:0006487">
    <property type="term" value="P:protein N-linked glycosylation"/>
    <property type="evidence" value="ECO:0007669"/>
    <property type="project" value="TreeGrafter"/>
</dbReference>
<keyword evidence="8 12" id="KW-1133">Transmembrane helix</keyword>
<dbReference type="PANTHER" id="PTHR22760">
    <property type="entry name" value="GLYCOSYLTRANSFERASE"/>
    <property type="match status" value="1"/>
</dbReference>
<keyword evidence="9 12" id="KW-0472">Membrane</keyword>
<evidence type="ECO:0000256" key="1">
    <source>
        <dbReference type="ARBA" id="ARBA00004477"/>
    </source>
</evidence>
<name>A0A1L0DNB0_9ASCO</name>
<dbReference type="Proteomes" id="UP000182334">
    <property type="component" value="Chromosome VI"/>
</dbReference>
<evidence type="ECO:0000313" key="13">
    <source>
        <dbReference type="EMBL" id="SGZ57344.1"/>
    </source>
</evidence>
<evidence type="ECO:0000256" key="12">
    <source>
        <dbReference type="RuleBase" id="RU363075"/>
    </source>
</evidence>
<evidence type="ECO:0000256" key="10">
    <source>
        <dbReference type="ARBA" id="ARBA00044721"/>
    </source>
</evidence>
<dbReference type="GO" id="GO:0052917">
    <property type="term" value="F:dol-P-Man:Man(7)GlcNAc(2)-PP-Dol alpha-1,6-mannosyltransferase activity"/>
    <property type="evidence" value="ECO:0007669"/>
    <property type="project" value="UniProtKB-EC"/>
</dbReference>
<feature type="transmembrane region" description="Helical" evidence="12">
    <location>
        <begin position="140"/>
        <end position="157"/>
    </location>
</feature>
<evidence type="ECO:0000256" key="3">
    <source>
        <dbReference type="ARBA" id="ARBA00007063"/>
    </source>
</evidence>
<protein>
    <recommendedName>
        <fullName evidence="12">Mannosyltransferase</fullName>
        <ecNumber evidence="12">2.4.1.-</ecNumber>
    </recommendedName>
</protein>
<organism evidence="13 14">
    <name type="scientific">Sungouiella intermedia</name>
    <dbReference type="NCBI Taxonomy" id="45354"/>
    <lineage>
        <taxon>Eukaryota</taxon>
        <taxon>Fungi</taxon>
        <taxon>Dikarya</taxon>
        <taxon>Ascomycota</taxon>
        <taxon>Saccharomycotina</taxon>
        <taxon>Pichiomycetes</taxon>
        <taxon>Metschnikowiaceae</taxon>
        <taxon>Sungouiella</taxon>
    </lineage>
</organism>
<comment type="similarity">
    <text evidence="3 12">Belongs to the glycosyltransferase 22 family.</text>
</comment>
<evidence type="ECO:0000256" key="4">
    <source>
        <dbReference type="ARBA" id="ARBA00022676"/>
    </source>
</evidence>
<dbReference type="InterPro" id="IPR005599">
    <property type="entry name" value="GPI_mannosylTrfase"/>
</dbReference>
<evidence type="ECO:0000256" key="8">
    <source>
        <dbReference type="ARBA" id="ARBA00022989"/>
    </source>
</evidence>
<accession>A0A1L0DNB0</accession>
<keyword evidence="5" id="KW-0808">Transferase</keyword>
<dbReference type="STRING" id="45354.A0A1L0DNB0"/>
<evidence type="ECO:0000256" key="9">
    <source>
        <dbReference type="ARBA" id="ARBA00023136"/>
    </source>
</evidence>
<comment type="subcellular location">
    <subcellularLocation>
        <location evidence="1 12">Endoplasmic reticulum membrane</location>
        <topology evidence="1 12">Multi-pass membrane protein</topology>
    </subcellularLocation>
</comment>
<dbReference type="EC" id="2.4.1.-" evidence="12"/>
<evidence type="ECO:0000256" key="6">
    <source>
        <dbReference type="ARBA" id="ARBA00022692"/>
    </source>
</evidence>
<dbReference type="AlphaFoldDB" id="A0A1L0DNB0"/>
<keyword evidence="4 12" id="KW-0328">Glycosyltransferase</keyword>
<gene>
    <name evidence="13" type="ORF">SAMEA4029010_CIC11G00000000484</name>
</gene>
<feature type="transmembrane region" description="Helical" evidence="12">
    <location>
        <begin position="221"/>
        <end position="239"/>
    </location>
</feature>
<dbReference type="Pfam" id="PF03901">
    <property type="entry name" value="Glyco_transf_22"/>
    <property type="match status" value="1"/>
</dbReference>
<evidence type="ECO:0000313" key="14">
    <source>
        <dbReference type="Proteomes" id="UP000182334"/>
    </source>
</evidence>
<feature type="transmembrane region" description="Helical" evidence="12">
    <location>
        <begin position="386"/>
        <end position="406"/>
    </location>
</feature>